<dbReference type="EC" id="3.1.1.13" evidence="7"/>
<comment type="caution">
    <text evidence="9">The sequence shown here is derived from an EMBL/GenBank/DDBJ whole genome shotgun (WGS) entry which is preliminary data.</text>
</comment>
<dbReference type="PANTHER" id="PTHR13390:SF0">
    <property type="entry name" value="LIPID DROPLET-ASSOCIATED HYDROLASE"/>
    <property type="match status" value="1"/>
</dbReference>
<evidence type="ECO:0000256" key="6">
    <source>
        <dbReference type="ARBA" id="ARBA00031924"/>
    </source>
</evidence>
<dbReference type="Pfam" id="PF10230">
    <property type="entry name" value="LIDHydrolase"/>
    <property type="match status" value="1"/>
</dbReference>
<proteinExistence type="inferred from homology"/>
<keyword evidence="4" id="KW-0551">Lipid droplet</keyword>
<gene>
    <name evidence="9" type="ORF">PMAYCL1PPCAC_01442</name>
</gene>
<dbReference type="AlphaFoldDB" id="A0AAN5C605"/>
<sequence>NRRIKIKHSIQTMQRGSFIRTILRRVDWIPVADKWCRVSVMGADLSPEALQKEESKRERIVILMIPGNPGNEAFYADFGERLLKNLMSRDERAGGSTDRTYLFYTVSHMNHVPLPAELDGHAGALKAKDRFLLDVQVQHKLDYIREHLPHATKVYLMGHSIGSYMMLRVLPYIIDDFNIKGALALFPTVERMAVSPNGVRLRRVLAALDSQDWLAKALTFWLNFLPVSMKRWLVGLNLRGDDVPPCVAEAAAELLNVNVFRNIVHMSHDELENVNEFDEDALLQHKDLVHFFYGTTDGWVPVEYGMDMADRTLSGHVSFDDKECEHAFVIKDGRIVAEKLVPLIV</sequence>
<organism evidence="9 10">
    <name type="scientific">Pristionchus mayeri</name>
    <dbReference type="NCBI Taxonomy" id="1317129"/>
    <lineage>
        <taxon>Eukaryota</taxon>
        <taxon>Metazoa</taxon>
        <taxon>Ecdysozoa</taxon>
        <taxon>Nematoda</taxon>
        <taxon>Chromadorea</taxon>
        <taxon>Rhabditida</taxon>
        <taxon>Rhabditina</taxon>
        <taxon>Diplogasteromorpha</taxon>
        <taxon>Diplogasteroidea</taxon>
        <taxon>Neodiplogasteridae</taxon>
        <taxon>Pristionchus</taxon>
    </lineage>
</organism>
<dbReference type="GO" id="GO:0005811">
    <property type="term" value="C:lipid droplet"/>
    <property type="evidence" value="ECO:0007669"/>
    <property type="project" value="UniProtKB-SubCell"/>
</dbReference>
<evidence type="ECO:0000256" key="3">
    <source>
        <dbReference type="ARBA" id="ARBA00019242"/>
    </source>
</evidence>
<dbReference type="EMBL" id="BTRK01000001">
    <property type="protein sequence ID" value="GMR31247.1"/>
    <property type="molecule type" value="Genomic_DNA"/>
</dbReference>
<feature type="non-terminal residue" evidence="9">
    <location>
        <position position="1"/>
    </location>
</feature>
<evidence type="ECO:0000256" key="5">
    <source>
        <dbReference type="ARBA" id="ARBA00022801"/>
    </source>
</evidence>
<evidence type="ECO:0000313" key="10">
    <source>
        <dbReference type="Proteomes" id="UP001328107"/>
    </source>
</evidence>
<dbReference type="Gene3D" id="3.40.50.1820">
    <property type="entry name" value="alpha/beta hydrolase"/>
    <property type="match status" value="1"/>
</dbReference>
<dbReference type="SUPFAM" id="SSF53474">
    <property type="entry name" value="alpha/beta-Hydrolases"/>
    <property type="match status" value="1"/>
</dbReference>
<dbReference type="PANTHER" id="PTHR13390">
    <property type="entry name" value="LIPASE"/>
    <property type="match status" value="1"/>
</dbReference>
<evidence type="ECO:0000313" key="9">
    <source>
        <dbReference type="EMBL" id="GMR31247.1"/>
    </source>
</evidence>
<evidence type="ECO:0000256" key="2">
    <source>
        <dbReference type="ARBA" id="ARBA00008300"/>
    </source>
</evidence>
<evidence type="ECO:0000256" key="1">
    <source>
        <dbReference type="ARBA" id="ARBA00004502"/>
    </source>
</evidence>
<dbReference type="Proteomes" id="UP001328107">
    <property type="component" value="Unassembled WGS sequence"/>
</dbReference>
<evidence type="ECO:0000256" key="8">
    <source>
        <dbReference type="ARBA" id="ARBA00049527"/>
    </source>
</evidence>
<keyword evidence="10" id="KW-1185">Reference proteome</keyword>
<name>A0AAN5C605_9BILA</name>
<dbReference type="InterPro" id="IPR019363">
    <property type="entry name" value="LDAH"/>
</dbReference>
<dbReference type="GO" id="GO:0004771">
    <property type="term" value="F:sterol ester esterase activity"/>
    <property type="evidence" value="ECO:0007669"/>
    <property type="project" value="UniProtKB-EC"/>
</dbReference>
<protein>
    <recommendedName>
        <fullName evidence="3">Lipid droplet-associated hydrolase</fullName>
        <ecNumber evidence="7">3.1.1.13</ecNumber>
    </recommendedName>
    <alternativeName>
        <fullName evidence="6">Lipid droplet-associated serine hydrolase</fullName>
    </alternativeName>
</protein>
<dbReference type="GO" id="GO:0019915">
    <property type="term" value="P:lipid storage"/>
    <property type="evidence" value="ECO:0007669"/>
    <property type="project" value="InterPro"/>
</dbReference>
<evidence type="ECO:0000256" key="4">
    <source>
        <dbReference type="ARBA" id="ARBA00022677"/>
    </source>
</evidence>
<comment type="catalytic activity">
    <reaction evidence="8">
        <text>a cholesterol ester + H2O = cholesterol + a fatty acid + H(+)</text>
        <dbReference type="Rhea" id="RHEA:36403"/>
        <dbReference type="ChEBI" id="CHEBI:15377"/>
        <dbReference type="ChEBI" id="CHEBI:15378"/>
        <dbReference type="ChEBI" id="CHEBI:16113"/>
        <dbReference type="ChEBI" id="CHEBI:17002"/>
        <dbReference type="ChEBI" id="CHEBI:28868"/>
        <dbReference type="EC" id="3.1.1.13"/>
    </reaction>
    <physiologicalReaction direction="left-to-right" evidence="8">
        <dbReference type="Rhea" id="RHEA:36404"/>
    </physiologicalReaction>
</comment>
<comment type="similarity">
    <text evidence="2">Belongs to the AB hydrolase superfamily. LDAH family.</text>
</comment>
<accession>A0AAN5C605</accession>
<keyword evidence="5" id="KW-0378">Hydrolase</keyword>
<dbReference type="InterPro" id="IPR029058">
    <property type="entry name" value="AB_hydrolase_fold"/>
</dbReference>
<dbReference type="FunFam" id="3.40.50.1820:FF:000448">
    <property type="entry name" value="Protein CBG16920"/>
    <property type="match status" value="1"/>
</dbReference>
<evidence type="ECO:0000256" key="7">
    <source>
        <dbReference type="ARBA" id="ARBA00039150"/>
    </source>
</evidence>
<comment type="subcellular location">
    <subcellularLocation>
        <location evidence="1">Lipid droplet</location>
    </subcellularLocation>
</comment>
<reference evidence="10" key="1">
    <citation type="submission" date="2022-10" db="EMBL/GenBank/DDBJ databases">
        <title>Genome assembly of Pristionchus species.</title>
        <authorList>
            <person name="Yoshida K."/>
            <person name="Sommer R.J."/>
        </authorList>
    </citation>
    <scope>NUCLEOTIDE SEQUENCE [LARGE SCALE GENOMIC DNA]</scope>
    <source>
        <strain evidence="10">RS5460</strain>
    </source>
</reference>